<comment type="caution">
    <text evidence="1">The sequence shown here is derived from an EMBL/GenBank/DDBJ whole genome shotgun (WGS) entry which is preliminary data.</text>
</comment>
<dbReference type="AlphaFoldDB" id="A0ABD2PPN8"/>
<name>A0ABD2PPN8_9PLAT</name>
<organism evidence="1 2">
    <name type="scientific">Cichlidogyrus casuarinus</name>
    <dbReference type="NCBI Taxonomy" id="1844966"/>
    <lineage>
        <taxon>Eukaryota</taxon>
        <taxon>Metazoa</taxon>
        <taxon>Spiralia</taxon>
        <taxon>Lophotrochozoa</taxon>
        <taxon>Platyhelminthes</taxon>
        <taxon>Monogenea</taxon>
        <taxon>Monopisthocotylea</taxon>
        <taxon>Dactylogyridea</taxon>
        <taxon>Ancyrocephalidae</taxon>
        <taxon>Cichlidogyrus</taxon>
    </lineage>
</organism>
<accession>A0ABD2PPN8</accession>
<proteinExistence type="predicted"/>
<sequence>MKEFSRKLLQPSDWPLIDVMLGVTDMPMNEILRQQDRKSKFRVISKSFDNIRTDNESRQQPMKNEIKRNKSALISVPMTRAQSTRRPTSLVEMPNERNARSASCMGDIWAWLKRRCLNQREQPEACNKQDSGRSRKQSKIAHLLEESNPELISSLLVDLEKPLFKCDPDGSIICTSEVDLDMLIAGFMIYERSFRQGTLLPFANVLPRESKTQKKV</sequence>
<protein>
    <submittedName>
        <fullName evidence="1">Uncharacterized protein</fullName>
    </submittedName>
</protein>
<evidence type="ECO:0000313" key="2">
    <source>
        <dbReference type="Proteomes" id="UP001626550"/>
    </source>
</evidence>
<reference evidence="1 2" key="1">
    <citation type="submission" date="2024-11" db="EMBL/GenBank/DDBJ databases">
        <title>Adaptive evolution of stress response genes in parasites aligns with host niche diversity.</title>
        <authorList>
            <person name="Hahn C."/>
            <person name="Resl P."/>
        </authorList>
    </citation>
    <scope>NUCLEOTIDE SEQUENCE [LARGE SCALE GENOMIC DNA]</scope>
    <source>
        <strain evidence="1">EGGRZ-B1_66</strain>
        <tissue evidence="1">Body</tissue>
    </source>
</reference>
<dbReference type="Proteomes" id="UP001626550">
    <property type="component" value="Unassembled WGS sequence"/>
</dbReference>
<gene>
    <name evidence="1" type="ORF">Ciccas_011990</name>
</gene>
<evidence type="ECO:0000313" key="1">
    <source>
        <dbReference type="EMBL" id="KAL3309464.1"/>
    </source>
</evidence>
<dbReference type="EMBL" id="JBJKFK010003886">
    <property type="protein sequence ID" value="KAL3309464.1"/>
    <property type="molecule type" value="Genomic_DNA"/>
</dbReference>
<keyword evidence="2" id="KW-1185">Reference proteome</keyword>